<gene>
    <name evidence="2" type="ORF">RS130_14035</name>
</gene>
<evidence type="ECO:0000313" key="3">
    <source>
        <dbReference type="Proteomes" id="UP001247805"/>
    </source>
</evidence>
<name>A0ABU3SY02_9ALTE</name>
<keyword evidence="3" id="KW-1185">Reference proteome</keyword>
<reference evidence="2 3" key="1">
    <citation type="submission" date="2023-10" db="EMBL/GenBank/DDBJ databases">
        <title>Glaciecola aquimarina strain GGW-M5 nov., isolated from a coastal seawater.</title>
        <authorList>
            <person name="Bayburt H."/>
            <person name="Kim J.M."/>
            <person name="Choi B.J."/>
            <person name="Jeon C.O."/>
        </authorList>
    </citation>
    <scope>NUCLEOTIDE SEQUENCE [LARGE SCALE GENOMIC DNA]</scope>
    <source>
        <strain evidence="2 3">KCTC 32108</strain>
    </source>
</reference>
<feature type="signal peptide" evidence="1">
    <location>
        <begin position="1"/>
        <end position="26"/>
    </location>
</feature>
<dbReference type="EMBL" id="JAWDIO010000002">
    <property type="protein sequence ID" value="MDU0354876.1"/>
    <property type="molecule type" value="Genomic_DNA"/>
</dbReference>
<sequence length="103" mass="11210">MKTLFTKSTIAAITLVAALFSQSSNAKISKAAEAPVENSIAADLLTEFNNVIDGILGNVEQPKVQKTIAKQLTTDTVELKANELVQEVDKTFPKFKFKVVIKD</sequence>
<keyword evidence="1" id="KW-0732">Signal</keyword>
<protein>
    <submittedName>
        <fullName evidence="2">Uncharacterized protein</fullName>
    </submittedName>
</protein>
<organism evidence="2 3">
    <name type="scientific">Paraglaciecola aquimarina</name>
    <dbReference type="NCBI Taxonomy" id="1235557"/>
    <lineage>
        <taxon>Bacteria</taxon>
        <taxon>Pseudomonadati</taxon>
        <taxon>Pseudomonadota</taxon>
        <taxon>Gammaproteobacteria</taxon>
        <taxon>Alteromonadales</taxon>
        <taxon>Alteromonadaceae</taxon>
        <taxon>Paraglaciecola</taxon>
    </lineage>
</organism>
<accession>A0ABU3SY02</accession>
<feature type="chain" id="PRO_5046786127" evidence="1">
    <location>
        <begin position="27"/>
        <end position="103"/>
    </location>
</feature>
<dbReference type="RefSeq" id="WP_316026446.1">
    <property type="nucleotide sequence ID" value="NZ_JAWDIO010000002.1"/>
</dbReference>
<dbReference type="Proteomes" id="UP001247805">
    <property type="component" value="Unassembled WGS sequence"/>
</dbReference>
<evidence type="ECO:0000313" key="2">
    <source>
        <dbReference type="EMBL" id="MDU0354876.1"/>
    </source>
</evidence>
<comment type="caution">
    <text evidence="2">The sequence shown here is derived from an EMBL/GenBank/DDBJ whole genome shotgun (WGS) entry which is preliminary data.</text>
</comment>
<evidence type="ECO:0000256" key="1">
    <source>
        <dbReference type="SAM" id="SignalP"/>
    </source>
</evidence>
<proteinExistence type="predicted"/>